<feature type="transmembrane region" description="Helical" evidence="1">
    <location>
        <begin position="138"/>
        <end position="159"/>
    </location>
</feature>
<evidence type="ECO:0008006" key="4">
    <source>
        <dbReference type="Google" id="ProtNLM"/>
    </source>
</evidence>
<feature type="transmembrane region" description="Helical" evidence="1">
    <location>
        <begin position="349"/>
        <end position="369"/>
    </location>
</feature>
<keyword evidence="3" id="KW-1185">Reference proteome</keyword>
<feature type="transmembrane region" description="Helical" evidence="1">
    <location>
        <begin position="26"/>
        <end position="50"/>
    </location>
</feature>
<feature type="transmembrane region" description="Helical" evidence="1">
    <location>
        <begin position="238"/>
        <end position="258"/>
    </location>
</feature>
<feature type="transmembrane region" description="Helical" evidence="1">
    <location>
        <begin position="171"/>
        <end position="193"/>
    </location>
</feature>
<keyword evidence="1" id="KW-1133">Transmembrane helix</keyword>
<feature type="transmembrane region" description="Helical" evidence="1">
    <location>
        <begin position="420"/>
        <end position="443"/>
    </location>
</feature>
<feature type="transmembrane region" description="Helical" evidence="1">
    <location>
        <begin position="492"/>
        <end position="513"/>
    </location>
</feature>
<evidence type="ECO:0000256" key="1">
    <source>
        <dbReference type="SAM" id="Phobius"/>
    </source>
</evidence>
<protein>
    <recommendedName>
        <fullName evidence="4">ABC transporter permease</fullName>
    </recommendedName>
</protein>
<accession>A0ABV3VTI6</accession>
<feature type="transmembrane region" description="Helical" evidence="1">
    <location>
        <begin position="103"/>
        <end position="126"/>
    </location>
</feature>
<evidence type="ECO:0000313" key="3">
    <source>
        <dbReference type="Proteomes" id="UP001558534"/>
    </source>
</evidence>
<sequence>MKDNMQLIKFFLTSFYAKPKQPVIQVLLIIAFIYVAIQYFALTLMIYFIATPEEYLLYNVLLSNGVTYLLISYFAISVVFSQSDFAIFAHLPISAKRVVMSKIISGVALPIMVVSILTIPTFFILLIEFKLAVAVKSIAFLLVMNVLIVLFLLLMLSILNHFRSEFTNTSVYLLVRMILILSIGISPIVYFLIKNYQAISIVLAKLDASTISSLSASILDFLDIGYRFAMQQSLVETLLSLNTVISFILLFALCYLLLKVTIKMIASKYYEHGLLVSRIEKTTKVWGRDIKSSWFNYLQREYWIIQSEPYFKMQAILGSVLTPICTIIFLMLVQTNILRTEWIVNYESFIFPYMVLLMSCMNNISGTPYSREGKYYASSITLPFDTQKIYMAKVVISSCISTISVVISYIIYMLFGRGDIITGLLLLITILLVITYNLLSPLYDRRHPLLEWTNPSEAIKSNPTVLISLLYGLPLLIVIGLLHFSLRTFNVSPLMTAVIILIVVTLCTITLIYKIFDKKNSECPSP</sequence>
<dbReference type="EMBL" id="JBFRHK010000002">
    <property type="protein sequence ID" value="MEX3744219.1"/>
    <property type="molecule type" value="Genomic_DNA"/>
</dbReference>
<feature type="transmembrane region" description="Helical" evidence="1">
    <location>
        <begin position="315"/>
        <end position="337"/>
    </location>
</feature>
<feature type="transmembrane region" description="Helical" evidence="1">
    <location>
        <begin position="390"/>
        <end position="414"/>
    </location>
</feature>
<dbReference type="RefSeq" id="WP_368635243.1">
    <property type="nucleotide sequence ID" value="NZ_JBFRHK010000002.1"/>
</dbReference>
<feature type="transmembrane region" description="Helical" evidence="1">
    <location>
        <begin position="464"/>
        <end position="486"/>
    </location>
</feature>
<proteinExistence type="predicted"/>
<comment type="caution">
    <text evidence="2">The sequence shown here is derived from an EMBL/GenBank/DDBJ whole genome shotgun (WGS) entry which is preliminary data.</text>
</comment>
<gene>
    <name evidence="2" type="ORF">AB1300_03650</name>
</gene>
<reference evidence="2 3" key="1">
    <citation type="submission" date="2024-07" db="EMBL/GenBank/DDBJ databases">
        <title>Characterization of a bacterium isolated from hydrolysated instant sea cucumber by whole-genome sequencing and metabolomics.</title>
        <authorList>
            <person name="Luo X."/>
            <person name="Zhang Z."/>
            <person name="Zheng Z."/>
            <person name="Zhang W."/>
            <person name="Ming T."/>
            <person name="Jiao L."/>
            <person name="Su X."/>
            <person name="Kong F."/>
            <person name="Xu J."/>
        </authorList>
    </citation>
    <scope>NUCLEOTIDE SEQUENCE [LARGE SCALE GENOMIC DNA]</scope>
    <source>
        <strain evidence="2 3">XL-2024</strain>
    </source>
</reference>
<keyword evidence="1" id="KW-0812">Transmembrane</keyword>
<evidence type="ECO:0000313" key="2">
    <source>
        <dbReference type="EMBL" id="MEX3744219.1"/>
    </source>
</evidence>
<keyword evidence="1" id="KW-0472">Membrane</keyword>
<name>A0ABV3VTI6_9BACI</name>
<organism evidence="2 3">
    <name type="scientific">Lysinibacillus xylanilyticus</name>
    <dbReference type="NCBI Taxonomy" id="582475"/>
    <lineage>
        <taxon>Bacteria</taxon>
        <taxon>Bacillati</taxon>
        <taxon>Bacillota</taxon>
        <taxon>Bacilli</taxon>
        <taxon>Bacillales</taxon>
        <taxon>Bacillaceae</taxon>
        <taxon>Lysinibacillus</taxon>
    </lineage>
</organism>
<dbReference type="Proteomes" id="UP001558534">
    <property type="component" value="Unassembled WGS sequence"/>
</dbReference>